<evidence type="ECO:0000313" key="4">
    <source>
        <dbReference type="Proteomes" id="UP000701341"/>
    </source>
</evidence>
<keyword evidence="2" id="KW-1133">Transmembrane helix</keyword>
<evidence type="ECO:0000256" key="1">
    <source>
        <dbReference type="SAM" id="MobiDB-lite"/>
    </source>
</evidence>
<reference evidence="3" key="1">
    <citation type="submission" date="2020-02" db="EMBL/GenBank/DDBJ databases">
        <authorList>
            <person name="Lichtner F.J."/>
        </authorList>
    </citation>
    <scope>NUCLEOTIDE SEQUENCE</scope>
    <source>
        <strain evidence="3">G10</strain>
    </source>
</reference>
<feature type="region of interest" description="Disordered" evidence="1">
    <location>
        <begin position="1"/>
        <end position="25"/>
    </location>
</feature>
<proteinExistence type="predicted"/>
<organism evidence="3 4">
    <name type="scientific">Penicillium crustosum</name>
    <name type="common">Blue mold fungus</name>
    <dbReference type="NCBI Taxonomy" id="36656"/>
    <lineage>
        <taxon>Eukaryota</taxon>
        <taxon>Fungi</taxon>
        <taxon>Dikarya</taxon>
        <taxon>Ascomycota</taxon>
        <taxon>Pezizomycotina</taxon>
        <taxon>Eurotiomycetes</taxon>
        <taxon>Eurotiomycetidae</taxon>
        <taxon>Eurotiales</taxon>
        <taxon>Aspergillaceae</taxon>
        <taxon>Penicillium</taxon>
    </lineage>
</organism>
<evidence type="ECO:0000313" key="3">
    <source>
        <dbReference type="EMBL" id="KAF7515467.1"/>
    </source>
</evidence>
<name>A0A9P5GD54_PENCR</name>
<feature type="transmembrane region" description="Helical" evidence="2">
    <location>
        <begin position="98"/>
        <end position="118"/>
    </location>
</feature>
<keyword evidence="2" id="KW-0812">Transmembrane</keyword>
<keyword evidence="2" id="KW-0472">Membrane</keyword>
<dbReference type="EMBL" id="JAAOZQ010000177">
    <property type="protein sequence ID" value="KAF7515467.1"/>
    <property type="molecule type" value="Genomic_DNA"/>
</dbReference>
<protein>
    <submittedName>
        <fullName evidence="3">Uncharacterized protein</fullName>
    </submittedName>
</protein>
<dbReference type="Proteomes" id="UP000701341">
    <property type="component" value="Unassembled WGS sequence"/>
</dbReference>
<sequence>MASHLPVTEGLDPSQLGMPNENDKSVSNMIQELHKVQLSHQWDPNLPQEQIDAINEAVKTGDQEKAAELEKALAQESQYESVRAAVRNTDGGEVANTVRAWVLGMFFTTLGSGLNMFLSMRWAFILM</sequence>
<evidence type="ECO:0000256" key="2">
    <source>
        <dbReference type="SAM" id="Phobius"/>
    </source>
</evidence>
<accession>A0A9P5GD54</accession>
<comment type="caution">
    <text evidence="3">The sequence shown here is derived from an EMBL/GenBank/DDBJ whole genome shotgun (WGS) entry which is preliminary data.</text>
</comment>
<dbReference type="AlphaFoldDB" id="A0A9P5GD54"/>
<keyword evidence="4" id="KW-1185">Reference proteome</keyword>
<gene>
    <name evidence="3" type="ORF">PCG10_003197</name>
</gene>